<gene>
    <name evidence="2" type="ORF">C1SCF055_LOCUS17934</name>
</gene>
<evidence type="ECO:0000313" key="2">
    <source>
        <dbReference type="EMBL" id="CAI3990996.1"/>
    </source>
</evidence>
<organism evidence="2">
    <name type="scientific">Cladocopium goreaui</name>
    <dbReference type="NCBI Taxonomy" id="2562237"/>
    <lineage>
        <taxon>Eukaryota</taxon>
        <taxon>Sar</taxon>
        <taxon>Alveolata</taxon>
        <taxon>Dinophyceae</taxon>
        <taxon>Suessiales</taxon>
        <taxon>Symbiodiniaceae</taxon>
        <taxon>Cladocopium</taxon>
    </lineage>
</organism>
<evidence type="ECO:0000313" key="4">
    <source>
        <dbReference type="Proteomes" id="UP001152797"/>
    </source>
</evidence>
<dbReference type="Proteomes" id="UP001152797">
    <property type="component" value="Unassembled WGS sequence"/>
</dbReference>
<evidence type="ECO:0000256" key="1">
    <source>
        <dbReference type="SAM" id="MobiDB-lite"/>
    </source>
</evidence>
<proteinExistence type="predicted"/>
<feature type="region of interest" description="Disordered" evidence="1">
    <location>
        <begin position="81"/>
        <end position="142"/>
    </location>
</feature>
<reference evidence="3 4" key="2">
    <citation type="submission" date="2024-05" db="EMBL/GenBank/DDBJ databases">
        <authorList>
            <person name="Chen Y."/>
            <person name="Shah S."/>
            <person name="Dougan E. K."/>
            <person name="Thang M."/>
            <person name="Chan C."/>
        </authorList>
    </citation>
    <scope>NUCLEOTIDE SEQUENCE [LARGE SCALE GENOMIC DNA]</scope>
</reference>
<dbReference type="EMBL" id="CAMXCT030001537">
    <property type="protein sequence ID" value="CAL4778308.1"/>
    <property type="molecule type" value="Genomic_DNA"/>
</dbReference>
<reference evidence="2" key="1">
    <citation type="submission" date="2022-10" db="EMBL/GenBank/DDBJ databases">
        <authorList>
            <person name="Chen Y."/>
            <person name="Dougan E. K."/>
            <person name="Chan C."/>
            <person name="Rhodes N."/>
            <person name="Thang M."/>
        </authorList>
    </citation>
    <scope>NUCLEOTIDE SEQUENCE</scope>
</reference>
<evidence type="ECO:0000313" key="3">
    <source>
        <dbReference type="EMBL" id="CAL4778308.1"/>
    </source>
</evidence>
<protein>
    <submittedName>
        <fullName evidence="2">Uncharacterized protein</fullName>
    </submittedName>
</protein>
<comment type="caution">
    <text evidence="2">The sequence shown here is derived from an EMBL/GenBank/DDBJ whole genome shotgun (WGS) entry which is preliminary data.</text>
</comment>
<name>A0A9P1FWS6_9DINO</name>
<sequence>MATGFDPIQRCQQWKRRVDREELAACRNGFNVYNYPTSHRSPNPSSHQLDMLQQKLQHSLHSSTYNAGSAWPGISMVQSPQKAATDLASKGRPICTPSERNASTPKSVRKAAGSRETPRSTSSASSSHLRMELLEETQRRQAAESELLRLQEFISGSRVTPRSSQSVTPLKLIEEPEPCEWLSGEGLSGADWT</sequence>
<accession>A0A9P1FWS6</accession>
<feature type="compositionally biased region" description="Basic and acidic residues" evidence="1">
    <location>
        <begin position="129"/>
        <end position="142"/>
    </location>
</feature>
<dbReference type="AlphaFoldDB" id="A0A9P1FWS6"/>
<keyword evidence="4" id="KW-1185">Reference proteome</keyword>
<dbReference type="EMBL" id="CAMXCT010001537">
    <property type="protein sequence ID" value="CAI3990996.1"/>
    <property type="molecule type" value="Genomic_DNA"/>
</dbReference>
<dbReference type="EMBL" id="CAMXCT020001537">
    <property type="protein sequence ID" value="CAL1144371.1"/>
    <property type="molecule type" value="Genomic_DNA"/>
</dbReference>